<evidence type="ECO:0000256" key="5">
    <source>
        <dbReference type="ARBA" id="ARBA00022840"/>
    </source>
</evidence>
<evidence type="ECO:0000259" key="11">
    <source>
        <dbReference type="Pfam" id="PF16209"/>
    </source>
</evidence>
<evidence type="ECO:0000256" key="9">
    <source>
        <dbReference type="ARBA" id="ARBA00023136"/>
    </source>
</evidence>
<dbReference type="GO" id="GO:0005886">
    <property type="term" value="C:plasma membrane"/>
    <property type="evidence" value="ECO:0007669"/>
    <property type="project" value="TreeGrafter"/>
</dbReference>
<evidence type="ECO:0000256" key="2">
    <source>
        <dbReference type="ARBA" id="ARBA00022692"/>
    </source>
</evidence>
<feature type="transmembrane region" description="Helical" evidence="10">
    <location>
        <begin position="822"/>
        <end position="842"/>
    </location>
</feature>
<dbReference type="FunFam" id="3.40.1110.10:FF:000079">
    <property type="entry name" value="Phospholipid-transporting ATPase"/>
    <property type="match status" value="1"/>
</dbReference>
<dbReference type="InterPro" id="IPR032631">
    <property type="entry name" value="P-type_ATPase_N"/>
</dbReference>
<dbReference type="Pfam" id="PF16212">
    <property type="entry name" value="PhoLip_ATPase_C"/>
    <property type="match status" value="1"/>
</dbReference>
<reference evidence="13" key="2">
    <citation type="submission" date="2025-08" db="UniProtKB">
        <authorList>
            <consortium name="Ensembl"/>
        </authorList>
    </citation>
    <scope>IDENTIFICATION</scope>
</reference>
<feature type="transmembrane region" description="Helical" evidence="10">
    <location>
        <begin position="939"/>
        <end position="960"/>
    </location>
</feature>
<dbReference type="SUPFAM" id="SSF81665">
    <property type="entry name" value="Calcium ATPase, transmembrane domain M"/>
    <property type="match status" value="1"/>
</dbReference>
<feature type="transmembrane region" description="Helical" evidence="10">
    <location>
        <begin position="789"/>
        <end position="810"/>
    </location>
</feature>
<dbReference type="SFLD" id="SFLDS00003">
    <property type="entry name" value="Haloacid_Dehalogenase"/>
    <property type="match status" value="1"/>
</dbReference>
<dbReference type="Pfam" id="PF16209">
    <property type="entry name" value="PhoLip_ATPase_N"/>
    <property type="match status" value="1"/>
</dbReference>
<dbReference type="PANTHER" id="PTHR24092:SF198">
    <property type="entry name" value="PHOSPHOLIPID-TRANSPORTING ATPASE"/>
    <property type="match status" value="1"/>
</dbReference>
<dbReference type="GeneTree" id="ENSGT00940000160463"/>
<dbReference type="InterPro" id="IPR018303">
    <property type="entry name" value="ATPase_P-typ_P_site"/>
</dbReference>
<dbReference type="Proteomes" id="UP000265160">
    <property type="component" value="LG23"/>
</dbReference>
<dbReference type="GO" id="GO:0005524">
    <property type="term" value="F:ATP binding"/>
    <property type="evidence" value="ECO:0007669"/>
    <property type="project" value="UniProtKB-KW"/>
</dbReference>
<protein>
    <submittedName>
        <fullName evidence="13">ATPase phospholipid transporting 8B3</fullName>
    </submittedName>
</protein>
<dbReference type="SUPFAM" id="SSF56784">
    <property type="entry name" value="HAD-like"/>
    <property type="match status" value="1"/>
</dbReference>
<dbReference type="GO" id="GO:0046872">
    <property type="term" value="F:metal ion binding"/>
    <property type="evidence" value="ECO:0007669"/>
    <property type="project" value="UniProtKB-KW"/>
</dbReference>
<feature type="domain" description="P-type ATPase C-terminal" evidence="12">
    <location>
        <begin position="758"/>
        <end position="997"/>
    </location>
</feature>
<dbReference type="InterPro" id="IPR044492">
    <property type="entry name" value="P_typ_ATPase_HD_dom"/>
</dbReference>
<feature type="transmembrane region" description="Helical" evidence="10">
    <location>
        <begin position="972"/>
        <end position="998"/>
    </location>
</feature>
<dbReference type="Ensembl" id="ENSMZET00005009100.1">
    <property type="protein sequence ID" value="ENSMZEP00005008760.1"/>
    <property type="gene ID" value="ENSMZEG00005006546.1"/>
</dbReference>
<dbReference type="SFLD" id="SFLDG00002">
    <property type="entry name" value="C1.7:_P-type_atpase_like"/>
    <property type="match status" value="1"/>
</dbReference>
<dbReference type="STRING" id="106582.ENSMZEP00005008760"/>
<keyword evidence="7" id="KW-1278">Translocase</keyword>
<dbReference type="PRINTS" id="PR00119">
    <property type="entry name" value="CATATPASE"/>
</dbReference>
<evidence type="ECO:0000256" key="7">
    <source>
        <dbReference type="ARBA" id="ARBA00022967"/>
    </source>
</evidence>
<evidence type="ECO:0000259" key="12">
    <source>
        <dbReference type="Pfam" id="PF16212"/>
    </source>
</evidence>
<dbReference type="InterPro" id="IPR001757">
    <property type="entry name" value="P_typ_ATPase"/>
</dbReference>
<proteinExistence type="predicted"/>
<keyword evidence="9 10" id="KW-0472">Membrane</keyword>
<dbReference type="AlphaFoldDB" id="A0A3P9BFS4"/>
<evidence type="ECO:0000256" key="6">
    <source>
        <dbReference type="ARBA" id="ARBA00022842"/>
    </source>
</evidence>
<dbReference type="SFLD" id="SFLDF00027">
    <property type="entry name" value="p-type_atpase"/>
    <property type="match status" value="1"/>
</dbReference>
<keyword evidence="8 10" id="KW-1133">Transmembrane helix</keyword>
<dbReference type="Gene3D" id="3.40.1110.10">
    <property type="entry name" value="Calcium-transporting ATPase, cytoplasmic domain N"/>
    <property type="match status" value="1"/>
</dbReference>
<dbReference type="GO" id="GO:0140326">
    <property type="term" value="F:ATPase-coupled intramembrane lipid transporter activity"/>
    <property type="evidence" value="ECO:0007669"/>
    <property type="project" value="TreeGrafter"/>
</dbReference>
<keyword evidence="2 10" id="KW-0812">Transmembrane</keyword>
<dbReference type="InterPro" id="IPR023214">
    <property type="entry name" value="HAD_sf"/>
</dbReference>
<dbReference type="SUPFAM" id="SSF81660">
    <property type="entry name" value="Metal cation-transporting ATPase, ATP-binding domain N"/>
    <property type="match status" value="1"/>
</dbReference>
<feature type="domain" description="P-type ATPase N-terminal" evidence="11">
    <location>
        <begin position="52"/>
        <end position="104"/>
    </location>
</feature>
<keyword evidence="6" id="KW-0460">Magnesium</keyword>
<accession>A0A3P9BFS4</accession>
<dbReference type="Pfam" id="PF13246">
    <property type="entry name" value="Cation_ATPase"/>
    <property type="match status" value="1"/>
</dbReference>
<dbReference type="NCBIfam" id="TIGR01494">
    <property type="entry name" value="ATPase_P-type"/>
    <property type="match status" value="1"/>
</dbReference>
<keyword evidence="14" id="KW-1185">Reference proteome</keyword>
<keyword evidence="5" id="KW-0067">ATP-binding</keyword>
<dbReference type="GO" id="GO:0007030">
    <property type="term" value="P:Golgi organization"/>
    <property type="evidence" value="ECO:0007669"/>
    <property type="project" value="TreeGrafter"/>
</dbReference>
<keyword evidence="3" id="KW-0479">Metal-binding</keyword>
<feature type="transmembrane region" description="Helical" evidence="10">
    <location>
        <begin position="81"/>
        <end position="113"/>
    </location>
</feature>
<organism evidence="13 14">
    <name type="scientific">Maylandia zebra</name>
    <name type="common">zebra mbuna</name>
    <dbReference type="NCBI Taxonomy" id="106582"/>
    <lineage>
        <taxon>Eukaryota</taxon>
        <taxon>Metazoa</taxon>
        <taxon>Chordata</taxon>
        <taxon>Craniata</taxon>
        <taxon>Vertebrata</taxon>
        <taxon>Euteleostomi</taxon>
        <taxon>Actinopterygii</taxon>
        <taxon>Neopterygii</taxon>
        <taxon>Teleostei</taxon>
        <taxon>Neoteleostei</taxon>
        <taxon>Acanthomorphata</taxon>
        <taxon>Ovalentaria</taxon>
        <taxon>Cichlomorphae</taxon>
        <taxon>Cichliformes</taxon>
        <taxon>Cichlidae</taxon>
        <taxon>African cichlids</taxon>
        <taxon>Pseudocrenilabrinae</taxon>
        <taxon>Haplochromini</taxon>
        <taxon>Maylandia</taxon>
        <taxon>Maylandia zebra complex</taxon>
    </lineage>
</organism>
<evidence type="ECO:0000256" key="4">
    <source>
        <dbReference type="ARBA" id="ARBA00022741"/>
    </source>
</evidence>
<dbReference type="GO" id="GO:0005802">
    <property type="term" value="C:trans-Golgi network"/>
    <property type="evidence" value="ECO:0007669"/>
    <property type="project" value="TreeGrafter"/>
</dbReference>
<feature type="transmembrane region" description="Helical" evidence="10">
    <location>
        <begin position="901"/>
        <end position="918"/>
    </location>
</feature>
<name>A0A3P9BFS4_9CICH</name>
<dbReference type="InterPro" id="IPR032630">
    <property type="entry name" value="P_typ_ATPase_c"/>
</dbReference>
<reference evidence="13 14" key="1">
    <citation type="journal article" date="2014" name="Nature">
        <title>The genomic substrate for adaptive radiation in African cichlid fish.</title>
        <authorList>
            <person name="Brawand D."/>
            <person name="Wagner C.E."/>
            <person name="Li Y.I."/>
            <person name="Malinsky M."/>
            <person name="Keller I."/>
            <person name="Fan S."/>
            <person name="Simakov O."/>
            <person name="Ng A.Y."/>
            <person name="Lim Z.W."/>
            <person name="Bezault E."/>
            <person name="Turner-Maier J."/>
            <person name="Johnson J."/>
            <person name="Alcazar R."/>
            <person name="Noh H.J."/>
            <person name="Russell P."/>
            <person name="Aken B."/>
            <person name="Alfoldi J."/>
            <person name="Amemiya C."/>
            <person name="Azzouzi N."/>
            <person name="Baroiller J.F."/>
            <person name="Barloy-Hubler F."/>
            <person name="Berlin A."/>
            <person name="Bloomquist R."/>
            <person name="Carleton K.L."/>
            <person name="Conte M.A."/>
            <person name="D'Cotta H."/>
            <person name="Eshel O."/>
            <person name="Gaffney L."/>
            <person name="Galibert F."/>
            <person name="Gante H.F."/>
            <person name="Gnerre S."/>
            <person name="Greuter L."/>
            <person name="Guyon R."/>
            <person name="Haddad N.S."/>
            <person name="Haerty W."/>
            <person name="Harris R.M."/>
            <person name="Hofmann H.A."/>
            <person name="Hourlier T."/>
            <person name="Hulata G."/>
            <person name="Jaffe D.B."/>
            <person name="Lara M."/>
            <person name="Lee A.P."/>
            <person name="MacCallum I."/>
            <person name="Mwaiko S."/>
            <person name="Nikaido M."/>
            <person name="Nishihara H."/>
            <person name="Ozouf-Costaz C."/>
            <person name="Penman D.J."/>
            <person name="Przybylski D."/>
            <person name="Rakotomanga M."/>
            <person name="Renn S.C.P."/>
            <person name="Ribeiro F.J."/>
            <person name="Ron M."/>
            <person name="Salzburger W."/>
            <person name="Sanchez-Pulido L."/>
            <person name="Santos M.E."/>
            <person name="Searle S."/>
            <person name="Sharpe T."/>
            <person name="Swofford R."/>
            <person name="Tan F.J."/>
            <person name="Williams L."/>
            <person name="Young S."/>
            <person name="Yin S."/>
            <person name="Okada N."/>
            <person name="Kocher T.D."/>
            <person name="Miska E.A."/>
            <person name="Lander E.S."/>
            <person name="Venkatesh B."/>
            <person name="Fernald R.D."/>
            <person name="Meyer A."/>
            <person name="Ponting C.P."/>
            <person name="Streelman J.T."/>
            <person name="Lindblad-Toh K."/>
            <person name="Seehausen O."/>
            <person name="Di Palma F."/>
        </authorList>
    </citation>
    <scope>NUCLEOTIDE SEQUENCE</scope>
</reference>
<dbReference type="GO" id="GO:0016887">
    <property type="term" value="F:ATP hydrolysis activity"/>
    <property type="evidence" value="ECO:0007669"/>
    <property type="project" value="InterPro"/>
</dbReference>
<dbReference type="PROSITE" id="PS00154">
    <property type="entry name" value="ATPASE_E1_E2"/>
    <property type="match status" value="1"/>
</dbReference>
<dbReference type="GO" id="GO:0045332">
    <property type="term" value="P:phospholipid translocation"/>
    <property type="evidence" value="ECO:0007669"/>
    <property type="project" value="TreeGrafter"/>
</dbReference>
<dbReference type="InterPro" id="IPR023298">
    <property type="entry name" value="ATPase_P-typ_TM_dom_sf"/>
</dbReference>
<dbReference type="Gene3D" id="3.40.50.1000">
    <property type="entry name" value="HAD superfamily/HAD-like"/>
    <property type="match status" value="1"/>
</dbReference>
<evidence type="ECO:0000256" key="1">
    <source>
        <dbReference type="ARBA" id="ARBA00004141"/>
    </source>
</evidence>
<dbReference type="InterPro" id="IPR036412">
    <property type="entry name" value="HAD-like_sf"/>
</dbReference>
<evidence type="ECO:0000256" key="8">
    <source>
        <dbReference type="ARBA" id="ARBA00022989"/>
    </source>
</evidence>
<reference evidence="13" key="3">
    <citation type="submission" date="2025-09" db="UniProtKB">
        <authorList>
            <consortium name="Ensembl"/>
        </authorList>
    </citation>
    <scope>IDENTIFICATION</scope>
</reference>
<evidence type="ECO:0000256" key="3">
    <source>
        <dbReference type="ARBA" id="ARBA00022723"/>
    </source>
</evidence>
<evidence type="ECO:0000256" key="10">
    <source>
        <dbReference type="SAM" id="Phobius"/>
    </source>
</evidence>
<dbReference type="PANTHER" id="PTHR24092">
    <property type="entry name" value="PROBABLE PHOSPHOLIPID-TRANSPORTING ATPASE"/>
    <property type="match status" value="1"/>
</dbReference>
<sequence length="1036" mass="117308">MAVLSYPHEDVLAHSNHRVFLTGFTWEVRANSRHYHKPKQKKSFLCFRWGRSDNVVRSYKYTPLTFLPLTLFEQFQRAANVYYLLILVLQCVPAISSVPWYITIIPLISILSLRGLKDLSNDMVSACFVSVCVSTPSPSSPSLLCFNVFCFPTQADLLLLCSSEPHSLCYVETADIDGSNVIFFPPGVVRCEEPNNRLYTFRGQLQWRGEGLLLDSEHILLRGTVLRNTTFAYGLAIYTGADTKILRNSGKVKLKRTQMEKVFNKVVMGIVLCVLLAALFLAIGSGVFSAQLMRQNSVLSALVFNSNAVYTGFLIYWSYIILLSPAMPIALYISFELVHTVHSLFIGWDLEMYWQQADKPAQARNTSLNEELGQVGYLLSDKTGTLTQNRLLVRQCCIAGEIYGNKRNQCPLSRQFLTALALCHTVMTEWKKQTPVYQAASPDEEALVGAARELGWVFLSRARDFIVVSELGVTRRYQLLALLDFTSQRRRMSVLVREPEGGIKLYCKGADIVILERLQKDSPHQERTERALELFAEACLRTLCVAVRSVPEASWEQWNKTLAQSATMVTCDRDALLEKLYDEMEMDLQLLGVTAIEDRLQDGVPETIALLQEAGIKVWVLTGDKKGIMISCDTTRSMFCKSYDLRTIWFHEKLYSAETWRGDIKRFSLASTHLCCFPQTEFDQRPEWGATFMSLAEHCQSVLCCRVTPAQKAEIVTLVRKHTSSVTMSIGDGANDVNMIKTAHVGVGLAGVEGGQAVQNADFALAQFRFLQRLLLVHGRWSYRRISLFLRYFLFKTCSFALVHLWFGFFNGFSAQSLYESWFIALYTVFYSAYPILCLAFFEQDVSAEKSLNFPELYKCGQRHELVSPLKLSLSLLHAVYASLVFAFIPLCVFDNTVFDYQTMAITVSMAVTFTAMIEVRMSYGFVCTWAMPIKGYSILFFIDAVVTVKQKVCSIFVLLSGASDYAFTDPVVWLTALLVAWTAVLPSVTAHALSVILNAHDKHKVIFLCMGEYERRIYLCIFLKRNTSQKEKLKM</sequence>
<comment type="subcellular location">
    <subcellularLocation>
        <location evidence="1">Membrane</location>
        <topology evidence="1">Multi-pass membrane protein</topology>
    </subcellularLocation>
</comment>
<feature type="transmembrane region" description="Helical" evidence="10">
    <location>
        <begin position="308"/>
        <end position="333"/>
    </location>
</feature>
<keyword evidence="4" id="KW-0547">Nucleotide-binding</keyword>
<feature type="transmembrane region" description="Helical" evidence="10">
    <location>
        <begin position="872"/>
        <end position="889"/>
    </location>
</feature>
<evidence type="ECO:0000313" key="14">
    <source>
        <dbReference type="Proteomes" id="UP000265160"/>
    </source>
</evidence>
<feature type="transmembrane region" description="Helical" evidence="10">
    <location>
        <begin position="266"/>
        <end position="288"/>
    </location>
</feature>
<evidence type="ECO:0000313" key="13">
    <source>
        <dbReference type="Ensembl" id="ENSMZEP00005008760.1"/>
    </source>
</evidence>
<dbReference type="InterPro" id="IPR023299">
    <property type="entry name" value="ATPase_P-typ_cyto_dom_N"/>
</dbReference>